<dbReference type="EMBL" id="KT624749">
    <property type="protein sequence ID" value="ALO20960.1"/>
    <property type="molecule type" value="Genomic_DNA"/>
</dbReference>
<dbReference type="InterPro" id="IPR003615">
    <property type="entry name" value="HNH_nuc"/>
</dbReference>
<keyword evidence="2" id="KW-0934">Plastid</keyword>
<dbReference type="CDD" id="cd00085">
    <property type="entry name" value="HNHc"/>
    <property type="match status" value="1"/>
</dbReference>
<evidence type="ECO:0000259" key="1">
    <source>
        <dbReference type="PROSITE" id="PS50878"/>
    </source>
</evidence>
<keyword evidence="2" id="KW-0540">Nuclease</keyword>
<dbReference type="CDD" id="cd01651">
    <property type="entry name" value="RT_G2_intron"/>
    <property type="match status" value="1"/>
</dbReference>
<dbReference type="GO" id="GO:0003676">
    <property type="term" value="F:nucleic acid binding"/>
    <property type="evidence" value="ECO:0007669"/>
    <property type="project" value="InterPro"/>
</dbReference>
<dbReference type="GO" id="GO:0008270">
    <property type="term" value="F:zinc ion binding"/>
    <property type="evidence" value="ECO:0007669"/>
    <property type="project" value="InterPro"/>
</dbReference>
<dbReference type="SUPFAM" id="SSF56672">
    <property type="entry name" value="DNA/RNA polymerases"/>
    <property type="match status" value="1"/>
</dbReference>
<gene>
    <name evidence="2" type="primary">orf575</name>
</gene>
<evidence type="ECO:0000313" key="2">
    <source>
        <dbReference type="EMBL" id="ALO20960.1"/>
    </source>
</evidence>
<dbReference type="InterPro" id="IPR025960">
    <property type="entry name" value="RVT_N"/>
</dbReference>
<protein>
    <submittedName>
        <fullName evidence="2">HNH homing endonuclease</fullName>
    </submittedName>
</protein>
<dbReference type="InterPro" id="IPR051083">
    <property type="entry name" value="GrpII_Intron_Splice-Mob/Def"/>
</dbReference>
<dbReference type="InterPro" id="IPR002711">
    <property type="entry name" value="HNH"/>
</dbReference>
<keyword evidence="2" id="KW-0378">Hydrolase</keyword>
<dbReference type="AlphaFoldDB" id="A0A0S2IBU4"/>
<keyword evidence="2" id="KW-0150">Chloroplast</keyword>
<sequence length="575" mass="65727">MKITPKSKEGWAGIQWVTVEIHVRKLQRRIYLASKGSDIKKVRKLQMMLLASRDAKYLATRRVTQDNKGKKTAGVDGIKLLKPPARLTFVDKIAISGSSKPLRRGWIAKSGKTEKKPLAIPTIGDRIHQELLKLAIEPEWEAKFEPNSYGFRPGRCPHDAIKQIYLCINKKPKYVLNADIRKCFDKINHQKLLVKLGFVQGKIHSQLNYWLKAGVVDKKIFTSTEEGTPQGGVISPLLDNIALHGMETMLKELMLGIPLRTPKGTSMGSRDKERSLSVIRYADDFVVMHENLEVILKCKSALELWLVDIGLELSAEKIKITHTLELSPEEQKEFNVQIPGFNFLGFTIRQFKSKYGADVINGINTIILPSKDKCKTHQEKLALIIRKSKILSQEDLIKKLNPIISGWARYAGVSDAVTYKIFQKMDWLLYLKLRRWSKRKTKSAAAGFNKYWKYINGRWIFASASGIKLFTHVFYGSSIREYVKVIGENSPFDGNETYWAMRFGTSILLSKSQARLLKKQKGRCNLCNEMFREEDLLERDHIIPLSEGGKKAYENLQLLHRHCNDQKASFLIKVP</sequence>
<dbReference type="Pfam" id="PF13655">
    <property type="entry name" value="RVT_N"/>
    <property type="match status" value="1"/>
</dbReference>
<feature type="domain" description="Reverse transcriptase" evidence="1">
    <location>
        <begin position="1"/>
        <end position="348"/>
    </location>
</feature>
<dbReference type="InterPro" id="IPR000477">
    <property type="entry name" value="RT_dom"/>
</dbReference>
<keyword evidence="2" id="KW-0255">Endonuclease</keyword>
<geneLocation type="chloroplast" evidence="2"/>
<dbReference type="PANTHER" id="PTHR34047:SF10">
    <property type="entry name" value="GROUP II INTRON-ASSOCIATED OPEN READING FRAME"/>
    <property type="match status" value="1"/>
</dbReference>
<dbReference type="InterPro" id="IPR043502">
    <property type="entry name" value="DNA/RNA_pol_sf"/>
</dbReference>
<dbReference type="GO" id="GO:0004519">
    <property type="term" value="F:endonuclease activity"/>
    <property type="evidence" value="ECO:0007669"/>
    <property type="project" value="UniProtKB-KW"/>
</dbReference>
<dbReference type="Pfam" id="PF08388">
    <property type="entry name" value="GIIM"/>
    <property type="match status" value="1"/>
</dbReference>
<organism evidence="2">
    <name type="scientific">Microglena monadina</name>
    <dbReference type="NCBI Taxonomy" id="47904"/>
    <lineage>
        <taxon>Eukaryota</taxon>
        <taxon>Viridiplantae</taxon>
        <taxon>Chlorophyta</taxon>
        <taxon>core chlorophytes</taxon>
        <taxon>Chlorophyceae</taxon>
        <taxon>CS clade</taxon>
        <taxon>Chlamydomonadales</taxon>
        <taxon>Chlamydomonadaceae</taxon>
        <taxon>Microglena</taxon>
    </lineage>
</organism>
<dbReference type="PROSITE" id="PS50878">
    <property type="entry name" value="RT_POL"/>
    <property type="match status" value="1"/>
</dbReference>
<name>A0A0S2IBU4_9CHLO</name>
<dbReference type="SMART" id="SM00507">
    <property type="entry name" value="HNHc"/>
    <property type="match status" value="1"/>
</dbReference>
<proteinExistence type="predicted"/>
<accession>A0A0S2IBU4</accession>
<reference evidence="2" key="1">
    <citation type="journal article" date="2015" name="BMC Evol. Biol.">
        <title>Chloroplast phylogenomic analysis of chlorophyte green algae identifies a novel lineage sister to the Sphaeropleales (Chlorophyceae).</title>
        <authorList>
            <person name="Lemieux C."/>
            <person name="Vincent A.T."/>
            <person name="Labarre A."/>
            <person name="Otis C."/>
            <person name="Turmel M."/>
        </authorList>
    </citation>
    <scope>NUCLEOTIDE SEQUENCE</scope>
</reference>
<dbReference type="Pfam" id="PF00078">
    <property type="entry name" value="RVT_1"/>
    <property type="match status" value="1"/>
</dbReference>
<dbReference type="Pfam" id="PF01844">
    <property type="entry name" value="HNH"/>
    <property type="match status" value="1"/>
</dbReference>
<dbReference type="InterPro" id="IPR013597">
    <property type="entry name" value="Mat_intron_G2"/>
</dbReference>
<dbReference type="PANTHER" id="PTHR34047">
    <property type="entry name" value="NUCLEAR INTRON MATURASE 1, MITOCHONDRIAL-RELATED"/>
    <property type="match status" value="1"/>
</dbReference>
<dbReference type="Gene3D" id="1.10.30.50">
    <property type="match status" value="1"/>
</dbReference>